<protein>
    <submittedName>
        <fullName evidence="3">Molybdopterin-dependent oxidoreductase</fullName>
    </submittedName>
</protein>
<dbReference type="Proteomes" id="UP001595685">
    <property type="component" value="Unassembled WGS sequence"/>
</dbReference>
<feature type="transmembrane region" description="Helical" evidence="1">
    <location>
        <begin position="111"/>
        <end position="133"/>
    </location>
</feature>
<feature type="transmembrane region" description="Helical" evidence="1">
    <location>
        <begin position="145"/>
        <end position="163"/>
    </location>
</feature>
<dbReference type="InterPro" id="IPR000572">
    <property type="entry name" value="OxRdtase_Mopterin-bd_dom"/>
</dbReference>
<comment type="caution">
    <text evidence="3">The sequence shown here is derived from an EMBL/GenBank/DDBJ whole genome shotgun (WGS) entry which is preliminary data.</text>
</comment>
<dbReference type="RefSeq" id="WP_340294444.1">
    <property type="nucleotide sequence ID" value="NZ_JBBEOI010000159.1"/>
</dbReference>
<proteinExistence type="predicted"/>
<feature type="transmembrane region" description="Helical" evidence="1">
    <location>
        <begin position="42"/>
        <end position="60"/>
    </location>
</feature>
<feature type="transmembrane region" description="Helical" evidence="1">
    <location>
        <begin position="80"/>
        <end position="105"/>
    </location>
</feature>
<feature type="domain" description="Oxidoreductase molybdopterin-binding" evidence="2">
    <location>
        <begin position="198"/>
        <end position="332"/>
    </location>
</feature>
<evidence type="ECO:0000313" key="4">
    <source>
        <dbReference type="Proteomes" id="UP001595685"/>
    </source>
</evidence>
<keyword evidence="4" id="KW-1185">Reference proteome</keyword>
<dbReference type="InterPro" id="IPR036374">
    <property type="entry name" value="OxRdtase_Mopterin-bd_sf"/>
</dbReference>
<keyword evidence="1" id="KW-0472">Membrane</keyword>
<sequence>MRTARRRGVPRRVGNTALLAVLLVALLAGLGSWLVAVPAQRGVAVAHGAAGLAVLALVRCKAPVVRSGLRRARAGRWASVLLGVLTLLALLSGVLHSTGLLVWAPGGQRTMWWHVAAGLVLVPLLLWHARARWQRPRAEDLDRRLLLRAGGVVAAAGAGWLALETVTRRAGLPGAARRATGSYLQDLPQPTIWLADTVPARTSAQGWELLVRDGHGERVLGLADLASLPRTDVRAVIDCTSGWASEQEWSGVVLSDLVRAGGPGRSVVVTSVTGYSRRFAVEDLDGLLLADRMAGEPLLRQLGAPVRLVAPGLRGFWWVKWVASVEVEDAPSWWQPPLPLR</sequence>
<feature type="transmembrane region" description="Helical" evidence="1">
    <location>
        <begin position="12"/>
        <end position="36"/>
    </location>
</feature>
<evidence type="ECO:0000256" key="1">
    <source>
        <dbReference type="SAM" id="Phobius"/>
    </source>
</evidence>
<organism evidence="3 4">
    <name type="scientific">Aquipuribacter hungaricus</name>
    <dbReference type="NCBI Taxonomy" id="545624"/>
    <lineage>
        <taxon>Bacteria</taxon>
        <taxon>Bacillati</taxon>
        <taxon>Actinomycetota</taxon>
        <taxon>Actinomycetes</taxon>
        <taxon>Micrococcales</taxon>
        <taxon>Intrasporangiaceae</taxon>
        <taxon>Aquipuribacter</taxon>
    </lineage>
</organism>
<keyword evidence="1" id="KW-1133">Transmembrane helix</keyword>
<keyword evidence="1" id="KW-0812">Transmembrane</keyword>
<gene>
    <name evidence="3" type="ORF">ACFOLH_14475</name>
</gene>
<name>A0ABV7WJG7_9MICO</name>
<dbReference type="EMBL" id="JBHRWW010000011">
    <property type="protein sequence ID" value="MFC3689554.1"/>
    <property type="molecule type" value="Genomic_DNA"/>
</dbReference>
<dbReference type="Gene3D" id="3.90.420.10">
    <property type="entry name" value="Oxidoreductase, molybdopterin-binding domain"/>
    <property type="match status" value="1"/>
</dbReference>
<evidence type="ECO:0000259" key="2">
    <source>
        <dbReference type="Pfam" id="PF00174"/>
    </source>
</evidence>
<reference evidence="4" key="1">
    <citation type="journal article" date="2019" name="Int. J. Syst. Evol. Microbiol.">
        <title>The Global Catalogue of Microorganisms (GCM) 10K type strain sequencing project: providing services to taxonomists for standard genome sequencing and annotation.</title>
        <authorList>
            <consortium name="The Broad Institute Genomics Platform"/>
            <consortium name="The Broad Institute Genome Sequencing Center for Infectious Disease"/>
            <person name="Wu L."/>
            <person name="Ma J."/>
        </authorList>
    </citation>
    <scope>NUCLEOTIDE SEQUENCE [LARGE SCALE GENOMIC DNA]</scope>
    <source>
        <strain evidence="4">NCAIM B.02333</strain>
    </source>
</reference>
<evidence type="ECO:0000313" key="3">
    <source>
        <dbReference type="EMBL" id="MFC3689554.1"/>
    </source>
</evidence>
<accession>A0ABV7WJG7</accession>
<dbReference type="SUPFAM" id="SSF56524">
    <property type="entry name" value="Oxidoreductase molybdopterin-binding domain"/>
    <property type="match status" value="1"/>
</dbReference>
<dbReference type="Pfam" id="PF00174">
    <property type="entry name" value="Oxidored_molyb"/>
    <property type="match status" value="1"/>
</dbReference>